<reference evidence="1 2" key="3">
    <citation type="journal article" date="2010" name="BMC Genomics">
        <title>Transcriptome sequencing and comparative analysis of cucumber flowers with different sex types.</title>
        <authorList>
            <person name="Guo S."/>
            <person name="Zheng Y."/>
            <person name="Joung J.G."/>
            <person name="Liu S."/>
            <person name="Zhang Z."/>
            <person name="Crasta O.R."/>
            <person name="Sobral B.W."/>
            <person name="Xu Y."/>
            <person name="Huang S."/>
            <person name="Fei Z."/>
        </authorList>
    </citation>
    <scope>NUCLEOTIDE SEQUENCE [LARGE SCALE GENOMIC DNA]</scope>
    <source>
        <strain evidence="2">cv. 9930</strain>
        <tissue evidence="1">Leaf</tissue>
    </source>
</reference>
<evidence type="ECO:0000313" key="2">
    <source>
        <dbReference type="Proteomes" id="UP000029981"/>
    </source>
</evidence>
<keyword evidence="2" id="KW-1185">Reference proteome</keyword>
<gene>
    <name evidence="1" type="ORF">Csa_023685</name>
</gene>
<reference evidence="1 2" key="1">
    <citation type="journal article" date="2009" name="Nat. Genet.">
        <title>The genome of the cucumber, Cucumis sativus L.</title>
        <authorList>
            <person name="Huang S."/>
            <person name="Li R."/>
            <person name="Zhang Z."/>
            <person name="Li L."/>
            <person name="Gu X."/>
            <person name="Fan W."/>
            <person name="Lucas W.J."/>
            <person name="Wang X."/>
            <person name="Xie B."/>
            <person name="Ni P."/>
            <person name="Ren Y."/>
            <person name="Zhu H."/>
            <person name="Li J."/>
            <person name="Lin K."/>
            <person name="Jin W."/>
            <person name="Fei Z."/>
            <person name="Li G."/>
            <person name="Staub J."/>
            <person name="Kilian A."/>
            <person name="van der Vossen E.A."/>
            <person name="Wu Y."/>
            <person name="Guo J."/>
            <person name="He J."/>
            <person name="Jia Z."/>
            <person name="Ren Y."/>
            <person name="Tian G."/>
            <person name="Lu Y."/>
            <person name="Ruan J."/>
            <person name="Qian W."/>
            <person name="Wang M."/>
            <person name="Huang Q."/>
            <person name="Li B."/>
            <person name="Xuan Z."/>
            <person name="Cao J."/>
            <person name="Asan"/>
            <person name="Wu Z."/>
            <person name="Zhang J."/>
            <person name="Cai Q."/>
            <person name="Bai Y."/>
            <person name="Zhao B."/>
            <person name="Han Y."/>
            <person name="Li Y."/>
            <person name="Li X."/>
            <person name="Wang S."/>
            <person name="Shi Q."/>
            <person name="Liu S."/>
            <person name="Cho W.K."/>
            <person name="Kim J.Y."/>
            <person name="Xu Y."/>
            <person name="Heller-Uszynska K."/>
            <person name="Miao H."/>
            <person name="Cheng Z."/>
            <person name="Zhang S."/>
            <person name="Wu J."/>
            <person name="Yang Y."/>
            <person name="Kang H."/>
            <person name="Li M."/>
            <person name="Liang H."/>
            <person name="Ren X."/>
            <person name="Shi Z."/>
            <person name="Wen M."/>
            <person name="Jian M."/>
            <person name="Yang H."/>
            <person name="Zhang G."/>
            <person name="Yang Z."/>
            <person name="Chen R."/>
            <person name="Liu S."/>
            <person name="Li J."/>
            <person name="Ma L."/>
            <person name="Liu H."/>
            <person name="Zhou Y."/>
            <person name="Zhao J."/>
            <person name="Fang X."/>
            <person name="Li G."/>
            <person name="Fang L."/>
            <person name="Li Y."/>
            <person name="Liu D."/>
            <person name="Zheng H."/>
            <person name="Zhang Y."/>
            <person name="Qin N."/>
            <person name="Li Z."/>
            <person name="Yang G."/>
            <person name="Yang S."/>
            <person name="Bolund L."/>
            <person name="Kristiansen K."/>
            <person name="Zheng H."/>
            <person name="Li S."/>
            <person name="Zhang X."/>
            <person name="Yang H."/>
            <person name="Wang J."/>
            <person name="Sun R."/>
            <person name="Zhang B."/>
            <person name="Jiang S."/>
            <person name="Wang J."/>
            <person name="Du Y."/>
            <person name="Li S."/>
        </authorList>
    </citation>
    <scope>NUCLEOTIDE SEQUENCE [LARGE SCALE GENOMIC DNA]</scope>
    <source>
        <strain evidence="2">cv. 9930</strain>
        <tissue evidence="1">Leaf</tissue>
    </source>
</reference>
<organism evidence="1 2">
    <name type="scientific">Cucumis sativus</name>
    <name type="common">Cucumber</name>
    <dbReference type="NCBI Taxonomy" id="3659"/>
    <lineage>
        <taxon>Eukaryota</taxon>
        <taxon>Viridiplantae</taxon>
        <taxon>Streptophyta</taxon>
        <taxon>Embryophyta</taxon>
        <taxon>Tracheophyta</taxon>
        <taxon>Spermatophyta</taxon>
        <taxon>Magnoliopsida</taxon>
        <taxon>eudicotyledons</taxon>
        <taxon>Gunneridae</taxon>
        <taxon>Pentapetalae</taxon>
        <taxon>rosids</taxon>
        <taxon>fabids</taxon>
        <taxon>Cucurbitales</taxon>
        <taxon>Cucurbitaceae</taxon>
        <taxon>Benincaseae</taxon>
        <taxon>Cucumis</taxon>
    </lineage>
</organism>
<accession>A0ACB6HCE1</accession>
<comment type="caution">
    <text evidence="1">The sequence shown here is derived from an EMBL/GenBank/DDBJ whole genome shotgun (WGS) entry which is preliminary data.</text>
</comment>
<name>A0ACB6HCE1_CUCSA</name>
<reference evidence="1 2" key="4">
    <citation type="journal article" date="2011" name="BMC Genomics">
        <title>RNA-Seq improves annotation of protein-coding genes in the cucumber genome.</title>
        <authorList>
            <person name="Li Z."/>
            <person name="Zhang Z."/>
            <person name="Yan P."/>
            <person name="Huang S."/>
            <person name="Fei Z."/>
            <person name="Lin K."/>
        </authorList>
    </citation>
    <scope>NUCLEOTIDE SEQUENCE [LARGE SCALE GENOMIC DNA]</scope>
    <source>
        <strain evidence="2">cv. 9930</strain>
        <tissue evidence="1">Leaf</tissue>
    </source>
</reference>
<protein>
    <submittedName>
        <fullName evidence="1">Uncharacterized protein</fullName>
    </submittedName>
</protein>
<feature type="non-terminal residue" evidence="1">
    <location>
        <position position="1"/>
    </location>
</feature>
<dbReference type="Proteomes" id="UP000029981">
    <property type="component" value="Unassembled WGS sequence"/>
</dbReference>
<reference evidence="1 2" key="2">
    <citation type="journal article" date="2009" name="PLoS ONE">
        <title>An integrated genetic and cytogenetic map of the cucumber genome.</title>
        <authorList>
            <person name="Ren Y."/>
            <person name="Zhang Z."/>
            <person name="Liu J."/>
            <person name="Staub J.E."/>
            <person name="Han Y."/>
            <person name="Cheng Z."/>
            <person name="Li X."/>
            <person name="Lu J."/>
            <person name="Miao H."/>
            <person name="Kang H."/>
            <person name="Xie B."/>
            <person name="Gu X."/>
            <person name="Wang X."/>
            <person name="Du Y."/>
            <person name="Jin W."/>
            <person name="Huang S."/>
        </authorList>
    </citation>
    <scope>NUCLEOTIDE SEQUENCE [LARGE SCALE GENOMIC DNA]</scope>
    <source>
        <strain evidence="2">cv. 9930</strain>
        <tissue evidence="1">Leaf</tissue>
    </source>
</reference>
<sequence>SLNILCMKINPIVFLWLQRNMAWNFLSNHQILM</sequence>
<proteinExistence type="predicted"/>
<dbReference type="EMBL" id="ACHR03000002">
    <property type="protein sequence ID" value="KAE8637597.1"/>
    <property type="molecule type" value="Genomic_DNA"/>
</dbReference>
<reference evidence="1 2" key="5">
    <citation type="journal article" date="2019" name="Gigascience">
        <title>A chromosome-scale genome assembly of cucumber (Cucumis sativus L.).</title>
        <authorList>
            <person name="Li Q."/>
            <person name="Li H."/>
            <person name="Huang W."/>
            <person name="Xu Y."/>
            <person name="Zhou Q."/>
            <person name="Wang S."/>
            <person name="Ruan J."/>
            <person name="Huang S."/>
            <person name="Zhang Z."/>
        </authorList>
    </citation>
    <scope>NUCLEOTIDE SEQUENCE [LARGE SCALE GENOMIC DNA]</scope>
    <source>
        <strain evidence="2">cv. 9930</strain>
        <tissue evidence="1">Leaf</tissue>
    </source>
</reference>
<evidence type="ECO:0000313" key="1">
    <source>
        <dbReference type="EMBL" id="KAE8637597.1"/>
    </source>
</evidence>